<dbReference type="NCBIfam" id="TIGR01396">
    <property type="entry name" value="FlgB"/>
    <property type="match status" value="1"/>
</dbReference>
<evidence type="ECO:0000256" key="5">
    <source>
        <dbReference type="ARBA" id="ARBA00024934"/>
    </source>
</evidence>
<dbReference type="EMBL" id="MTEI01000012">
    <property type="protein sequence ID" value="OQW86899.1"/>
    <property type="molecule type" value="Genomic_DNA"/>
</dbReference>
<protein>
    <recommendedName>
        <fullName evidence="3 6">Flagellar basal body rod protein FlgB</fullName>
    </recommendedName>
</protein>
<name>A0A1W9KRG6_9BURK</name>
<comment type="similarity">
    <text evidence="2 6">Belongs to the flagella basal body rod proteins family.</text>
</comment>
<evidence type="ECO:0000256" key="1">
    <source>
        <dbReference type="ARBA" id="ARBA00004117"/>
    </source>
</evidence>
<comment type="caution">
    <text evidence="8">The sequence shown here is derived from an EMBL/GenBank/DDBJ whole genome shotgun (WGS) entry which is preliminary data.</text>
</comment>
<keyword evidence="8" id="KW-0282">Flagellum</keyword>
<keyword evidence="4 6" id="KW-0975">Bacterial flagellum</keyword>
<comment type="subunit">
    <text evidence="6">The basal body constitutes a major portion of the flagellar organelle and consists of a number of rings mounted on a central rod.</text>
</comment>
<keyword evidence="8" id="KW-0969">Cilium</keyword>
<dbReference type="PANTHER" id="PTHR30435:SF12">
    <property type="entry name" value="FLAGELLAR BASAL BODY ROD PROTEIN FLGB"/>
    <property type="match status" value="1"/>
</dbReference>
<dbReference type="AlphaFoldDB" id="A0A1W9KRG6"/>
<feature type="domain" description="Flagellar basal body rod protein N-terminal" evidence="7">
    <location>
        <begin position="9"/>
        <end position="38"/>
    </location>
</feature>
<dbReference type="InterPro" id="IPR006300">
    <property type="entry name" value="FlgB"/>
</dbReference>
<keyword evidence="8" id="KW-0966">Cell projection</keyword>
<comment type="subcellular location">
    <subcellularLocation>
        <location evidence="1 6">Bacterial flagellum basal body</location>
    </subcellularLocation>
</comment>
<organism evidence="8 9">
    <name type="scientific">Rhodoferax ferrireducens</name>
    <dbReference type="NCBI Taxonomy" id="192843"/>
    <lineage>
        <taxon>Bacteria</taxon>
        <taxon>Pseudomonadati</taxon>
        <taxon>Pseudomonadota</taxon>
        <taxon>Betaproteobacteria</taxon>
        <taxon>Burkholderiales</taxon>
        <taxon>Comamonadaceae</taxon>
        <taxon>Rhodoferax</taxon>
    </lineage>
</organism>
<dbReference type="Proteomes" id="UP000192505">
    <property type="component" value="Unassembled WGS sequence"/>
</dbReference>
<dbReference type="Pfam" id="PF00460">
    <property type="entry name" value="Flg_bb_rod"/>
    <property type="match status" value="1"/>
</dbReference>
<evidence type="ECO:0000313" key="8">
    <source>
        <dbReference type="EMBL" id="OQW86899.1"/>
    </source>
</evidence>
<dbReference type="GO" id="GO:0030694">
    <property type="term" value="C:bacterial-type flagellum basal body, rod"/>
    <property type="evidence" value="ECO:0007669"/>
    <property type="project" value="InterPro"/>
</dbReference>
<dbReference type="GO" id="GO:0071973">
    <property type="term" value="P:bacterial-type flagellum-dependent cell motility"/>
    <property type="evidence" value="ECO:0007669"/>
    <property type="project" value="InterPro"/>
</dbReference>
<proteinExistence type="inferred from homology"/>
<evidence type="ECO:0000256" key="3">
    <source>
        <dbReference type="ARBA" id="ARBA00014376"/>
    </source>
</evidence>
<evidence type="ECO:0000256" key="4">
    <source>
        <dbReference type="ARBA" id="ARBA00023143"/>
    </source>
</evidence>
<gene>
    <name evidence="8" type="ORF">BWK72_15425</name>
</gene>
<dbReference type="PIRSF" id="PIRSF002889">
    <property type="entry name" value="Rod_FlgB"/>
    <property type="match status" value="1"/>
</dbReference>
<evidence type="ECO:0000256" key="2">
    <source>
        <dbReference type="ARBA" id="ARBA00009677"/>
    </source>
</evidence>
<evidence type="ECO:0000259" key="7">
    <source>
        <dbReference type="Pfam" id="PF00460"/>
    </source>
</evidence>
<accession>A0A1W9KRG6</accession>
<evidence type="ECO:0000256" key="6">
    <source>
        <dbReference type="PIRNR" id="PIRNR002889"/>
    </source>
</evidence>
<comment type="function">
    <text evidence="5 6">Structural component of flagellum, the bacterial motility apparatus. Part of the rod structure of flagellar basal body.</text>
</comment>
<dbReference type="InterPro" id="IPR001444">
    <property type="entry name" value="Flag_bb_rod_N"/>
</dbReference>
<dbReference type="InterPro" id="IPR019776">
    <property type="entry name" value="Flagellar_basal_body_rod_CS"/>
</dbReference>
<reference evidence="8 9" key="1">
    <citation type="submission" date="2017-01" db="EMBL/GenBank/DDBJ databases">
        <title>Novel large sulfur bacteria in the metagenomes of groundwater-fed chemosynthetic microbial mats in the Lake Huron basin.</title>
        <authorList>
            <person name="Sharrar A.M."/>
            <person name="Flood B.E."/>
            <person name="Bailey J.V."/>
            <person name="Jones D.S."/>
            <person name="Biddanda B."/>
            <person name="Ruberg S.A."/>
            <person name="Marcus D.N."/>
            <person name="Dick G.J."/>
        </authorList>
    </citation>
    <scope>NUCLEOTIDE SEQUENCE [LARGE SCALE GENOMIC DNA]</scope>
    <source>
        <strain evidence="8">A7</strain>
    </source>
</reference>
<dbReference type="PROSITE" id="PS00588">
    <property type="entry name" value="FLAGELLA_BB_ROD"/>
    <property type="match status" value="1"/>
</dbReference>
<sequence length="149" mass="16190">MFANLTSGLEFHAKALVLRAERQRVLASNMANADTPGYVARDFNFKEALSQQTQTSDSELSRAGKGLSLKTDINMTNTRHLPLTGLSNSELSGGNAMGYAVQTQPSVDGNSVDMDRERAAFVDNSVRYESTLRFINGQSKTILSAIQGQ</sequence>
<evidence type="ECO:0000313" key="9">
    <source>
        <dbReference type="Proteomes" id="UP000192505"/>
    </source>
</evidence>
<dbReference type="PANTHER" id="PTHR30435">
    <property type="entry name" value="FLAGELLAR PROTEIN"/>
    <property type="match status" value="1"/>
</dbReference>